<gene>
    <name evidence="2" type="ORF">EZS27_032520</name>
    <name evidence="1" type="ORF">EZS27_042653</name>
</gene>
<reference evidence="1" key="1">
    <citation type="submission" date="2019-03" db="EMBL/GenBank/DDBJ databases">
        <title>Single cell metagenomics reveals metabolic interactions within the superorganism composed of flagellate Streblomastix strix and complex community of Bacteroidetes bacteria on its surface.</title>
        <authorList>
            <person name="Treitli S.C."/>
            <person name="Kolisko M."/>
            <person name="Husnik F."/>
            <person name="Keeling P."/>
            <person name="Hampl V."/>
        </authorList>
    </citation>
    <scope>NUCLEOTIDE SEQUENCE</scope>
    <source>
        <strain evidence="1">STM</strain>
    </source>
</reference>
<sequence length="71" mass="8481">MATQSEQILENGLIKTLHDNGYEYIQLKEEENLYANFKSQLEKHNKKQLALCNREYFTDKEFERICTHLEG</sequence>
<protein>
    <submittedName>
        <fullName evidence="1">Uncharacterized protein</fullName>
    </submittedName>
</protein>
<evidence type="ECO:0000313" key="2">
    <source>
        <dbReference type="EMBL" id="KAA6317299.1"/>
    </source>
</evidence>
<organism evidence="1">
    <name type="scientific">termite gut metagenome</name>
    <dbReference type="NCBI Taxonomy" id="433724"/>
    <lineage>
        <taxon>unclassified sequences</taxon>
        <taxon>metagenomes</taxon>
        <taxon>organismal metagenomes</taxon>
    </lineage>
</organism>
<dbReference type="EMBL" id="SNRY01004566">
    <property type="protein sequence ID" value="KAA6317299.1"/>
    <property type="molecule type" value="Genomic_DNA"/>
</dbReference>
<accession>A0A5J4P8C7</accession>
<evidence type="ECO:0000313" key="1">
    <source>
        <dbReference type="EMBL" id="KAA6305695.1"/>
    </source>
</evidence>
<feature type="non-terminal residue" evidence="1">
    <location>
        <position position="71"/>
    </location>
</feature>
<dbReference type="AlphaFoldDB" id="A0A5J4P8C7"/>
<proteinExistence type="predicted"/>
<dbReference type="EMBL" id="SNRY01010493">
    <property type="protein sequence ID" value="KAA6305695.1"/>
    <property type="molecule type" value="Genomic_DNA"/>
</dbReference>
<name>A0A5J4P8C7_9ZZZZ</name>
<comment type="caution">
    <text evidence="1">The sequence shown here is derived from an EMBL/GenBank/DDBJ whole genome shotgun (WGS) entry which is preliminary data.</text>
</comment>